<dbReference type="WBParaSite" id="RSKR_0000310600.1">
    <property type="protein sequence ID" value="RSKR_0000310600.1"/>
    <property type="gene ID" value="RSKR_0000310600"/>
</dbReference>
<protein>
    <submittedName>
        <fullName evidence="2">Secreted protein</fullName>
    </submittedName>
</protein>
<evidence type="ECO:0000313" key="1">
    <source>
        <dbReference type="Proteomes" id="UP000095286"/>
    </source>
</evidence>
<evidence type="ECO:0000313" key="2">
    <source>
        <dbReference type="WBParaSite" id="RSKR_0000310600.1"/>
    </source>
</evidence>
<proteinExistence type="predicted"/>
<organism evidence="1 2">
    <name type="scientific">Rhabditophanes sp. KR3021</name>
    <dbReference type="NCBI Taxonomy" id="114890"/>
    <lineage>
        <taxon>Eukaryota</taxon>
        <taxon>Metazoa</taxon>
        <taxon>Ecdysozoa</taxon>
        <taxon>Nematoda</taxon>
        <taxon>Chromadorea</taxon>
        <taxon>Rhabditida</taxon>
        <taxon>Tylenchina</taxon>
        <taxon>Panagrolaimomorpha</taxon>
        <taxon>Strongyloidoidea</taxon>
        <taxon>Alloionematidae</taxon>
        <taxon>Rhabditophanes</taxon>
    </lineage>
</organism>
<accession>A0AC35TPT3</accession>
<dbReference type="Proteomes" id="UP000095286">
    <property type="component" value="Unplaced"/>
</dbReference>
<reference evidence="2" key="1">
    <citation type="submission" date="2016-11" db="UniProtKB">
        <authorList>
            <consortium name="WormBaseParasite"/>
        </authorList>
    </citation>
    <scope>IDENTIFICATION</scope>
    <source>
        <strain evidence="2">KR3021</strain>
    </source>
</reference>
<sequence>MTTTLLLVLLISLSLVDANVIRNSRFHESPVDEVNHELAELEYLDKAISKETDLLDNALKDVGISTEDSLSLPGSNHYHSKHGNNKLMIDDHRNAFRSDDALDFDVFDKRPVDSGEGADVWDVLDNDNSRSSSHRKHHRNEEDSGYRSNDLGYRNRDTVFDMDLPEFDRRKEFRIPSYD</sequence>
<name>A0AC35TPT3_9BILA</name>